<dbReference type="PANTHER" id="PTHR45841:SF1">
    <property type="entry name" value="MRNA TURNOVER PROTEIN 4 HOMOLOG"/>
    <property type="match status" value="1"/>
</dbReference>
<name>A0A7S4EDR5_9STRA</name>
<feature type="region of interest" description="Disordered" evidence="2">
    <location>
        <begin position="1"/>
        <end position="23"/>
    </location>
</feature>
<dbReference type="OrthoDB" id="10262308at2759"/>
<evidence type="ECO:0000259" key="3">
    <source>
        <dbReference type="Pfam" id="PF17777"/>
    </source>
</evidence>
<dbReference type="SUPFAM" id="SSF160369">
    <property type="entry name" value="Ribosomal protein L10-like"/>
    <property type="match status" value="1"/>
</dbReference>
<dbReference type="Pfam" id="PF00466">
    <property type="entry name" value="Ribosomal_L10"/>
    <property type="match status" value="1"/>
</dbReference>
<dbReference type="GO" id="GO:0030687">
    <property type="term" value="C:preribosome, large subunit precursor"/>
    <property type="evidence" value="ECO:0007669"/>
    <property type="project" value="TreeGrafter"/>
</dbReference>
<dbReference type="Proteomes" id="UP000789595">
    <property type="component" value="Unassembled WGS sequence"/>
</dbReference>
<dbReference type="EMBL" id="CAKKNE010000005">
    <property type="protein sequence ID" value="CAH0377769.1"/>
    <property type="molecule type" value="Genomic_DNA"/>
</dbReference>
<dbReference type="GO" id="GO:0000956">
    <property type="term" value="P:nuclear-transcribed mRNA catabolic process"/>
    <property type="evidence" value="ECO:0007669"/>
    <property type="project" value="TreeGrafter"/>
</dbReference>
<dbReference type="InterPro" id="IPR040637">
    <property type="entry name" value="Ribosomal_uL10-like_insert"/>
</dbReference>
<comment type="similarity">
    <text evidence="1">Belongs to the universal ribosomal protein uL10 family.</text>
</comment>
<dbReference type="AlphaFoldDB" id="A0A7S4EDR5"/>
<gene>
    <name evidence="4" type="ORF">PCAL00307_LOCUS21210</name>
    <name evidence="5" type="ORF">PECAL_5P22880</name>
</gene>
<reference evidence="5" key="2">
    <citation type="submission" date="2021-11" db="EMBL/GenBank/DDBJ databases">
        <authorList>
            <consortium name="Genoscope - CEA"/>
            <person name="William W."/>
        </authorList>
    </citation>
    <scope>NUCLEOTIDE SEQUENCE</scope>
</reference>
<dbReference type="Gene3D" id="3.30.70.1730">
    <property type="match status" value="1"/>
</dbReference>
<dbReference type="PANTHER" id="PTHR45841">
    <property type="entry name" value="MRNA TURNOVER PROTEIN 4 MRTO4"/>
    <property type="match status" value="1"/>
</dbReference>
<feature type="compositionally biased region" description="Basic residues" evidence="2">
    <location>
        <begin position="1"/>
        <end position="19"/>
    </location>
</feature>
<evidence type="ECO:0000313" key="6">
    <source>
        <dbReference type="Proteomes" id="UP000789595"/>
    </source>
</evidence>
<protein>
    <recommendedName>
        <fullName evidence="3">Large ribosomal subunit protein uL10-like insertion domain-containing protein</fullName>
    </recommendedName>
</protein>
<dbReference type="Gene3D" id="3.90.105.20">
    <property type="match status" value="1"/>
</dbReference>
<evidence type="ECO:0000313" key="4">
    <source>
        <dbReference type="EMBL" id="CAE0705760.1"/>
    </source>
</evidence>
<dbReference type="Pfam" id="PF17777">
    <property type="entry name" value="RL10P_insert"/>
    <property type="match status" value="1"/>
</dbReference>
<sequence>MPISKRQKKVSLTKVKKRSPPQARASYVDTVRSAVEQAPNLYLVGIDAFARPTRFKQLRSALPPGSTLLMGKKTLMRVALGDSDENELKPNISQFAAKIEGGHALIATSCDRGALERCLAESAAPEFATAGFPAPSTVTLERGPLDVAKFPVSMLAALKKLDLPVEVRESKLVLIDDWSCASKGSPLTAAQAKMLFHLQMRVHEFKPSILASYVDGVVGD</sequence>
<dbReference type="GO" id="GO:0005730">
    <property type="term" value="C:nucleolus"/>
    <property type="evidence" value="ECO:0007669"/>
    <property type="project" value="TreeGrafter"/>
</dbReference>
<accession>A0A7S4EDR5</accession>
<evidence type="ECO:0000313" key="5">
    <source>
        <dbReference type="EMBL" id="CAH0377769.1"/>
    </source>
</evidence>
<dbReference type="GO" id="GO:0042273">
    <property type="term" value="P:ribosomal large subunit biogenesis"/>
    <property type="evidence" value="ECO:0007669"/>
    <property type="project" value="TreeGrafter"/>
</dbReference>
<dbReference type="InterPro" id="IPR051742">
    <property type="entry name" value="Ribosome_Assembly_uL10"/>
</dbReference>
<dbReference type="InterPro" id="IPR001790">
    <property type="entry name" value="Ribosomal_uL10"/>
</dbReference>
<evidence type="ECO:0000256" key="1">
    <source>
        <dbReference type="ARBA" id="ARBA00008889"/>
    </source>
</evidence>
<evidence type="ECO:0000256" key="2">
    <source>
        <dbReference type="SAM" id="MobiDB-lite"/>
    </source>
</evidence>
<dbReference type="EMBL" id="HBIW01024598">
    <property type="protein sequence ID" value="CAE0705760.1"/>
    <property type="molecule type" value="Transcribed_RNA"/>
</dbReference>
<keyword evidence="6" id="KW-1185">Reference proteome</keyword>
<proteinExistence type="inferred from homology"/>
<reference evidence="4" key="1">
    <citation type="submission" date="2021-01" db="EMBL/GenBank/DDBJ databases">
        <authorList>
            <person name="Corre E."/>
            <person name="Pelletier E."/>
            <person name="Niang G."/>
            <person name="Scheremetjew M."/>
            <person name="Finn R."/>
            <person name="Kale V."/>
            <person name="Holt S."/>
            <person name="Cochrane G."/>
            <person name="Meng A."/>
            <person name="Brown T."/>
            <person name="Cohen L."/>
        </authorList>
    </citation>
    <scope>NUCLEOTIDE SEQUENCE</scope>
    <source>
        <strain evidence="4">CCMP1756</strain>
    </source>
</reference>
<dbReference type="GO" id="GO:0003723">
    <property type="term" value="F:RNA binding"/>
    <property type="evidence" value="ECO:0007669"/>
    <property type="project" value="TreeGrafter"/>
</dbReference>
<dbReference type="InterPro" id="IPR043164">
    <property type="entry name" value="Ribosomal_uL10-like_insert_sf"/>
</dbReference>
<feature type="domain" description="Large ribosomal subunit protein uL10-like insertion" evidence="3">
    <location>
        <begin position="128"/>
        <end position="198"/>
    </location>
</feature>
<dbReference type="GO" id="GO:0006364">
    <property type="term" value="P:rRNA processing"/>
    <property type="evidence" value="ECO:0007669"/>
    <property type="project" value="TreeGrafter"/>
</dbReference>
<organism evidence="4">
    <name type="scientific">Pelagomonas calceolata</name>
    <dbReference type="NCBI Taxonomy" id="35677"/>
    <lineage>
        <taxon>Eukaryota</taxon>
        <taxon>Sar</taxon>
        <taxon>Stramenopiles</taxon>
        <taxon>Ochrophyta</taxon>
        <taxon>Pelagophyceae</taxon>
        <taxon>Pelagomonadales</taxon>
        <taxon>Pelagomonadaceae</taxon>
        <taxon>Pelagomonas</taxon>
    </lineage>
</organism>
<dbReference type="InterPro" id="IPR043141">
    <property type="entry name" value="Ribosomal_uL10-like_sf"/>
</dbReference>